<dbReference type="HAMAP" id="MF_01883">
    <property type="entry name" value="MdcB"/>
    <property type="match status" value="1"/>
</dbReference>
<keyword evidence="3 6" id="KW-0808">Transferase</keyword>
<keyword evidence="4" id="KW-0547">Nucleotide-binding</keyword>
<evidence type="ECO:0000313" key="6">
    <source>
        <dbReference type="EMBL" id="MDN4075350.1"/>
    </source>
</evidence>
<comment type="caution">
    <text evidence="6">The sequence shown here is derived from an EMBL/GenBank/DDBJ whole genome shotgun (WGS) entry which is preliminary data.</text>
</comment>
<keyword evidence="5" id="KW-0067">ATP-binding</keyword>
<organism evidence="6 7">
    <name type="scientific">Fictibacillus terranigra</name>
    <dbReference type="NCBI Taxonomy" id="3058424"/>
    <lineage>
        <taxon>Bacteria</taxon>
        <taxon>Bacillati</taxon>
        <taxon>Bacillota</taxon>
        <taxon>Bacilli</taxon>
        <taxon>Bacillales</taxon>
        <taxon>Fictibacillaceae</taxon>
        <taxon>Fictibacillus</taxon>
    </lineage>
</organism>
<comment type="catalytic activity">
    <reaction evidence="1">
        <text>3'-dephospho-CoA + ATP = 2'-(5''-triphospho-alpha-D-ribosyl)-3'-dephospho-CoA + adenine</text>
        <dbReference type="Rhea" id="RHEA:15117"/>
        <dbReference type="ChEBI" id="CHEBI:16708"/>
        <dbReference type="ChEBI" id="CHEBI:30616"/>
        <dbReference type="ChEBI" id="CHEBI:57328"/>
        <dbReference type="ChEBI" id="CHEBI:61378"/>
        <dbReference type="EC" id="2.4.2.52"/>
    </reaction>
</comment>
<proteinExistence type="inferred from homology"/>
<dbReference type="NCBIfam" id="NF002315">
    <property type="entry name" value="PRK01237.1"/>
    <property type="match status" value="1"/>
</dbReference>
<keyword evidence="6" id="KW-0328">Glycosyltransferase</keyword>
<dbReference type="NCBIfam" id="TIGR03132">
    <property type="entry name" value="malonate_mdcB"/>
    <property type="match status" value="1"/>
</dbReference>
<dbReference type="EC" id="2.4.2.52" evidence="2"/>
<evidence type="ECO:0000256" key="4">
    <source>
        <dbReference type="ARBA" id="ARBA00022741"/>
    </source>
</evidence>
<dbReference type="InterPro" id="IPR017555">
    <property type="entry name" value="TriPribosyl-deP-CoA_syn"/>
</dbReference>
<dbReference type="EMBL" id="JAUHLN010000005">
    <property type="protein sequence ID" value="MDN4075350.1"/>
    <property type="molecule type" value="Genomic_DNA"/>
</dbReference>
<evidence type="ECO:0000256" key="5">
    <source>
        <dbReference type="ARBA" id="ARBA00022840"/>
    </source>
</evidence>
<sequence length="297" mass="31484">MVIVQEKGKKGTLFCDRLAHFAVLALIDEAMLTPKPGLVDKESKGAHTDMSIDLMLKSAYALQSTFAEMAEASIGQFPSQDLRVKLAEIGRRGEQIMFQTTNGVNTHKGAIWALGLLTASAAIHGPHVSPQKIAQTAGEIAKYKDRCTSELITNGLKVKKKYGVSGATGEAQLGFPHIVHIALPVLWRARKKGLSETTARLDALLSIIAHLDDTCILHRGGTEALSSAKAGAKTVLDVGGSSSLEGGRALIELDRMLLSHNASPGGCADLLAGTLFLDRLHGSFLNNGGVLVGNINF</sequence>
<gene>
    <name evidence="6" type="ORF">QYF49_20520</name>
</gene>
<dbReference type="GO" id="GO:0016757">
    <property type="term" value="F:glycosyltransferase activity"/>
    <property type="evidence" value="ECO:0007669"/>
    <property type="project" value="UniProtKB-KW"/>
</dbReference>
<evidence type="ECO:0000256" key="3">
    <source>
        <dbReference type="ARBA" id="ARBA00022679"/>
    </source>
</evidence>
<dbReference type="RefSeq" id="WP_290401464.1">
    <property type="nucleotide sequence ID" value="NZ_JAUHLN010000005.1"/>
</dbReference>
<name>A0ABT8EBT9_9BACL</name>
<dbReference type="PANTHER" id="PTHR30201:SF2">
    <property type="entry name" value="2-(5''-TRIPHOSPHORIBOSYL)-3'-DEPHOSPHOCOENZYME-A SYNTHASE"/>
    <property type="match status" value="1"/>
</dbReference>
<dbReference type="Proteomes" id="UP001168694">
    <property type="component" value="Unassembled WGS sequence"/>
</dbReference>
<evidence type="ECO:0000256" key="1">
    <source>
        <dbReference type="ARBA" id="ARBA00001210"/>
    </source>
</evidence>
<dbReference type="PANTHER" id="PTHR30201">
    <property type="entry name" value="TRIPHOSPHORIBOSYL-DEPHOSPHO-COA SYNTHASE"/>
    <property type="match status" value="1"/>
</dbReference>
<dbReference type="InterPro" id="IPR002736">
    <property type="entry name" value="CitG"/>
</dbReference>
<dbReference type="GO" id="GO:0046917">
    <property type="term" value="F:triphosphoribosyl-dephospho-CoA synthase activity"/>
    <property type="evidence" value="ECO:0007669"/>
    <property type="project" value="UniProtKB-EC"/>
</dbReference>
<protein>
    <recommendedName>
        <fullName evidence="2">triphosphoribosyl-dephospho-CoA synthase</fullName>
        <ecNumber evidence="2">2.4.2.52</ecNumber>
    </recommendedName>
</protein>
<evidence type="ECO:0000256" key="2">
    <source>
        <dbReference type="ARBA" id="ARBA00012074"/>
    </source>
</evidence>
<accession>A0ABT8EBT9</accession>
<dbReference type="Pfam" id="PF01874">
    <property type="entry name" value="CitG"/>
    <property type="match status" value="1"/>
</dbReference>
<keyword evidence="7" id="KW-1185">Reference proteome</keyword>
<reference evidence="6" key="1">
    <citation type="submission" date="2023-06" db="EMBL/GenBank/DDBJ databases">
        <title>Draft Genome Sequences of Representative Paenibacillus Polymyxa, Bacillus cereus, Fictibacillus sp., and Brevibacillus agri Strains Isolated from Amazonian Dark Earth.</title>
        <authorList>
            <person name="Pellegrinetti T.A."/>
            <person name="Cunha I.C.M."/>
            <person name="Chaves M.G."/>
            <person name="Freitas A.S."/>
            <person name="Silva A.V.R."/>
            <person name="Tsai S.M."/>
            <person name="Mendes L.W."/>
        </authorList>
    </citation>
    <scope>NUCLEOTIDE SEQUENCE</scope>
    <source>
        <strain evidence="6">CENA-BCM004</strain>
    </source>
</reference>
<dbReference type="Gene3D" id="1.10.4200.10">
    <property type="entry name" value="Triphosphoribosyl-dephospho-CoA protein"/>
    <property type="match status" value="1"/>
</dbReference>
<evidence type="ECO:0000313" key="7">
    <source>
        <dbReference type="Proteomes" id="UP001168694"/>
    </source>
</evidence>